<dbReference type="InterPro" id="IPR011990">
    <property type="entry name" value="TPR-like_helical_dom_sf"/>
</dbReference>
<sequence length="434" mass="47920">MTASIYPPPNEPETDVTDQRSEVRPAADQLAAEIKRFRVEAKPSQAALARIIGYTRNYVSMAERVGQNLPSRELIEALERGLNTGGVLRRLWEEAKHEQVALRRRHRPPRVGQLRDDAVRAGMPALRRALLVCDVPDDGPVRPPHELWTAVAQATEQRVQARYAQLIAELPGLLLELGRARQLAADEREREDIAELLVLAYRAADGLAFKYGYVDLSAQIITAMRLVTTEIDRPFLDAAVAYVRTETFFASKDLEAAGRSLTRAIDRVPALKSTVEESVALGSLAMRAAVVAARAGKPDEAEDHLAGAYRAAEHVPEGVYLGTAFGPASVRIHEVAVAQELGDSPTAVQRGTGWHPPRELPAERRSHFYIDLAPAQLEVGRPEEAFASLQLAKRVAPLHTREHPRVKTVLKSLLRSQRTVRDELATFAAWADVN</sequence>
<keyword evidence="4" id="KW-1185">Reference proteome</keyword>
<dbReference type="EMBL" id="JADBEG010000001">
    <property type="protein sequence ID" value="MBE1494090.1"/>
    <property type="molecule type" value="Genomic_DNA"/>
</dbReference>
<dbReference type="PROSITE" id="PS50943">
    <property type="entry name" value="HTH_CROC1"/>
    <property type="match status" value="1"/>
</dbReference>
<organism evidence="3 4">
    <name type="scientific">Amycolatopsis lexingtonensis</name>
    <dbReference type="NCBI Taxonomy" id="218822"/>
    <lineage>
        <taxon>Bacteria</taxon>
        <taxon>Bacillati</taxon>
        <taxon>Actinomycetota</taxon>
        <taxon>Actinomycetes</taxon>
        <taxon>Pseudonocardiales</taxon>
        <taxon>Pseudonocardiaceae</taxon>
        <taxon>Amycolatopsis</taxon>
    </lineage>
</organism>
<feature type="compositionally biased region" description="Pro residues" evidence="1">
    <location>
        <begin position="1"/>
        <end position="11"/>
    </location>
</feature>
<gene>
    <name evidence="3" type="ORF">H4696_001190</name>
</gene>
<proteinExistence type="predicted"/>
<dbReference type="Pfam" id="PF13560">
    <property type="entry name" value="HTH_31"/>
    <property type="match status" value="1"/>
</dbReference>
<accession>A0ABR9HT36</accession>
<dbReference type="InterPro" id="IPR010982">
    <property type="entry name" value="Lambda_DNA-bd_dom_sf"/>
</dbReference>
<reference evidence="3 4" key="1">
    <citation type="submission" date="2020-10" db="EMBL/GenBank/DDBJ databases">
        <title>Sequencing the genomes of 1000 actinobacteria strains.</title>
        <authorList>
            <person name="Klenk H.-P."/>
        </authorList>
    </citation>
    <scope>NUCLEOTIDE SEQUENCE [LARGE SCALE GENOMIC DNA]</scope>
    <source>
        <strain evidence="3 4">DSM 44653</strain>
    </source>
</reference>
<evidence type="ECO:0000259" key="2">
    <source>
        <dbReference type="PROSITE" id="PS50943"/>
    </source>
</evidence>
<dbReference type="Proteomes" id="UP000631670">
    <property type="component" value="Unassembled WGS sequence"/>
</dbReference>
<evidence type="ECO:0000256" key="1">
    <source>
        <dbReference type="SAM" id="MobiDB-lite"/>
    </source>
</evidence>
<name>A0ABR9HT36_9PSEU</name>
<evidence type="ECO:0000313" key="3">
    <source>
        <dbReference type="EMBL" id="MBE1494090.1"/>
    </source>
</evidence>
<dbReference type="SUPFAM" id="SSF48452">
    <property type="entry name" value="TPR-like"/>
    <property type="match status" value="1"/>
</dbReference>
<feature type="region of interest" description="Disordered" evidence="1">
    <location>
        <begin position="1"/>
        <end position="22"/>
    </location>
</feature>
<dbReference type="RefSeq" id="WP_086862221.1">
    <property type="nucleotide sequence ID" value="NZ_JADBEG010000001.1"/>
</dbReference>
<dbReference type="SMART" id="SM00530">
    <property type="entry name" value="HTH_XRE"/>
    <property type="match status" value="1"/>
</dbReference>
<comment type="caution">
    <text evidence="3">The sequence shown here is derived from an EMBL/GenBank/DDBJ whole genome shotgun (WGS) entry which is preliminary data.</text>
</comment>
<protein>
    <submittedName>
        <fullName evidence="3">Transcriptional regulator with XRE-family HTH domain</fullName>
    </submittedName>
</protein>
<dbReference type="CDD" id="cd00093">
    <property type="entry name" value="HTH_XRE"/>
    <property type="match status" value="1"/>
</dbReference>
<dbReference type="SUPFAM" id="SSF47413">
    <property type="entry name" value="lambda repressor-like DNA-binding domains"/>
    <property type="match status" value="1"/>
</dbReference>
<evidence type="ECO:0000313" key="4">
    <source>
        <dbReference type="Proteomes" id="UP000631670"/>
    </source>
</evidence>
<dbReference type="Gene3D" id="1.10.260.40">
    <property type="entry name" value="lambda repressor-like DNA-binding domains"/>
    <property type="match status" value="1"/>
</dbReference>
<feature type="domain" description="HTH cro/C1-type" evidence="2">
    <location>
        <begin position="34"/>
        <end position="88"/>
    </location>
</feature>
<dbReference type="InterPro" id="IPR001387">
    <property type="entry name" value="Cro/C1-type_HTH"/>
</dbReference>